<feature type="transmembrane region" description="Helical" evidence="5">
    <location>
        <begin position="135"/>
        <end position="156"/>
    </location>
</feature>
<dbReference type="InterPro" id="IPR036259">
    <property type="entry name" value="MFS_trans_sf"/>
</dbReference>
<reference evidence="6" key="1">
    <citation type="submission" date="2022-07" db="EMBL/GenBank/DDBJ databases">
        <title>Fungi with potential for degradation of polypropylene.</title>
        <authorList>
            <person name="Gostincar C."/>
        </authorList>
    </citation>
    <scope>NUCLEOTIDE SEQUENCE</scope>
    <source>
        <strain evidence="6">EXF-13287</strain>
    </source>
</reference>
<dbReference type="Proteomes" id="UP001174691">
    <property type="component" value="Unassembled WGS sequence"/>
</dbReference>
<dbReference type="EMBL" id="JANBVN010000285">
    <property type="protein sequence ID" value="KAJ9130113.1"/>
    <property type="molecule type" value="Genomic_DNA"/>
</dbReference>
<dbReference type="SUPFAM" id="SSF103473">
    <property type="entry name" value="MFS general substrate transporter"/>
    <property type="match status" value="1"/>
</dbReference>
<dbReference type="AlphaFoldDB" id="A0AA38VFL6"/>
<keyword evidence="3 5" id="KW-1133">Transmembrane helix</keyword>
<accession>A0AA38VFL6</accession>
<comment type="subcellular location">
    <subcellularLocation>
        <location evidence="1">Membrane</location>
        <topology evidence="1">Multi-pass membrane protein</topology>
    </subcellularLocation>
</comment>
<organism evidence="6 7">
    <name type="scientific">Coniochaeta hoffmannii</name>
    <dbReference type="NCBI Taxonomy" id="91930"/>
    <lineage>
        <taxon>Eukaryota</taxon>
        <taxon>Fungi</taxon>
        <taxon>Dikarya</taxon>
        <taxon>Ascomycota</taxon>
        <taxon>Pezizomycotina</taxon>
        <taxon>Sordariomycetes</taxon>
        <taxon>Sordariomycetidae</taxon>
        <taxon>Coniochaetales</taxon>
        <taxon>Coniochaetaceae</taxon>
        <taxon>Coniochaeta</taxon>
    </lineage>
</organism>
<evidence type="ECO:0000313" key="7">
    <source>
        <dbReference type="Proteomes" id="UP001174691"/>
    </source>
</evidence>
<keyword evidence="7" id="KW-1185">Reference proteome</keyword>
<evidence type="ECO:0000256" key="3">
    <source>
        <dbReference type="ARBA" id="ARBA00022989"/>
    </source>
</evidence>
<proteinExistence type="predicted"/>
<dbReference type="PANTHER" id="PTHR23502">
    <property type="entry name" value="MAJOR FACILITATOR SUPERFAMILY"/>
    <property type="match status" value="1"/>
</dbReference>
<dbReference type="GO" id="GO:0005886">
    <property type="term" value="C:plasma membrane"/>
    <property type="evidence" value="ECO:0007669"/>
    <property type="project" value="TreeGrafter"/>
</dbReference>
<name>A0AA38VFL6_9PEZI</name>
<keyword evidence="4 5" id="KW-0472">Membrane</keyword>
<evidence type="ECO:0000256" key="1">
    <source>
        <dbReference type="ARBA" id="ARBA00004141"/>
    </source>
</evidence>
<feature type="transmembrane region" description="Helical" evidence="5">
    <location>
        <begin position="68"/>
        <end position="94"/>
    </location>
</feature>
<evidence type="ECO:0000256" key="2">
    <source>
        <dbReference type="ARBA" id="ARBA00022692"/>
    </source>
</evidence>
<dbReference type="GO" id="GO:0022857">
    <property type="term" value="F:transmembrane transporter activity"/>
    <property type="evidence" value="ECO:0007669"/>
    <property type="project" value="TreeGrafter"/>
</dbReference>
<dbReference type="PANTHER" id="PTHR23502:SF34">
    <property type="entry name" value="PROTEIN HOL1"/>
    <property type="match status" value="1"/>
</dbReference>
<feature type="transmembrane region" description="Helical" evidence="5">
    <location>
        <begin position="100"/>
        <end position="123"/>
    </location>
</feature>
<feature type="transmembrane region" description="Helical" evidence="5">
    <location>
        <begin position="43"/>
        <end position="61"/>
    </location>
</feature>
<keyword evidence="2 5" id="KW-0812">Transmembrane</keyword>
<evidence type="ECO:0000313" key="6">
    <source>
        <dbReference type="EMBL" id="KAJ9130113.1"/>
    </source>
</evidence>
<gene>
    <name evidence="6" type="ORF">NKR19_g10036</name>
</gene>
<protein>
    <submittedName>
        <fullName evidence="6">Major facilitator superfamily domain, general substrate transporter</fullName>
    </submittedName>
</protein>
<evidence type="ECO:0000256" key="5">
    <source>
        <dbReference type="SAM" id="Phobius"/>
    </source>
</evidence>
<sequence length="184" mass="20596">MIIVFIVGSLVGIFWGGHAGDWVADRLTVRNGGVPTPEMRLPAMVVSLFTGPLSCLLYGFGFGKGLHWIVPTIGIGLVNFTVVQSNNIGLVYIIDSYRPIAGEVIITQSVFKAIFGFLLSFYVDSWIRKDGYVTVFSIFAGVSAAVFLSTAIFYVWGVQLRHISWRWRWVRQLVHWHADREVGE</sequence>
<evidence type="ECO:0000256" key="4">
    <source>
        <dbReference type="ARBA" id="ARBA00023136"/>
    </source>
</evidence>
<comment type="caution">
    <text evidence="6">The sequence shown here is derived from an EMBL/GenBank/DDBJ whole genome shotgun (WGS) entry which is preliminary data.</text>
</comment>